<reference evidence="3" key="1">
    <citation type="submission" date="2016-12" db="EMBL/GenBank/DDBJ databases">
        <title>Recombination within an asexual species: what the mitochondrial genomes reveal in the Fusarium oxysporum species complex.</title>
        <authorList>
            <person name="Brankovics B."/>
            <person name="Van Dam P."/>
            <person name="Rep M."/>
            <person name="De Hoog G.S."/>
            <person name="Van der Lee T.A.J."/>
            <person name="Waalwijk C."/>
            <person name="Van Diepeningen A.D."/>
        </authorList>
    </citation>
    <scope>NUCLEOTIDE SEQUENCE</scope>
    <source>
        <strain evidence="2">Fom009</strain>
        <strain evidence="3">Fom010</strain>
        <strain evidence="4">Fom011</strain>
    </source>
</reference>
<feature type="domain" description="Homing endonuclease LAGLIDADG" evidence="1">
    <location>
        <begin position="20"/>
        <end position="120"/>
    </location>
</feature>
<dbReference type="FunFam" id="3.10.28.10:FF:000010">
    <property type="entry name" value="LAGLIDADG homing endonuclease I-LtrII"/>
    <property type="match status" value="1"/>
</dbReference>
<dbReference type="PANTHER" id="PTHR36181">
    <property type="entry name" value="INTRON-ENCODED ENDONUCLEASE AI3-RELATED"/>
    <property type="match status" value="1"/>
</dbReference>
<dbReference type="SUPFAM" id="SSF55608">
    <property type="entry name" value="Homing endonucleases"/>
    <property type="match status" value="2"/>
</dbReference>
<sequence length="309" mass="35597">MIKILNRDLTNKLNQGWFTTGFTDAEGCFYISITKNSRFKTGWKVLAFYEVHIHKKDLEVLQYIQEHLKGIGRIILNGKNAYSFRVNSLNELLEVVIPHFDKYPLISQKLADYILWRQAVIKVKEGKHLTEQGIKEIVDLRASINTGLSKVLKESFTESNPAIRLSVDNQEVPHGSWLAGFTSGEGSFLIRVSKSSDKVINRAQLVFTISQHVRDEDLLRCILNYLNCGRYRIYSSRNLGDYICTNFEDIYTKIIPFFKVHPILGVKSQDLSDWIEVAELIQKKSHLTQGGLEIILKIKSTMNRNRIYL</sequence>
<dbReference type="Gene3D" id="3.10.28.10">
    <property type="entry name" value="Homing endonucleases"/>
    <property type="match status" value="2"/>
</dbReference>
<dbReference type="Pfam" id="PF00961">
    <property type="entry name" value="LAGLIDADG_1"/>
    <property type="match status" value="2"/>
</dbReference>
<feature type="domain" description="Homing endonuclease LAGLIDADG" evidence="1">
    <location>
        <begin position="178"/>
        <end position="277"/>
    </location>
</feature>
<evidence type="ECO:0000259" key="1">
    <source>
        <dbReference type="Pfam" id="PF00961"/>
    </source>
</evidence>
<keyword evidence="3" id="KW-0255">Endonuclease</keyword>
<evidence type="ECO:0000313" key="2">
    <source>
        <dbReference type="EMBL" id="SNU77488.1"/>
    </source>
</evidence>
<dbReference type="PANTHER" id="PTHR36181:SF4">
    <property type="entry name" value="LAGLIDADG ENDONUCLEASE"/>
    <property type="match status" value="1"/>
</dbReference>
<evidence type="ECO:0000313" key="4">
    <source>
        <dbReference type="EMBL" id="SNU77526.1"/>
    </source>
</evidence>
<name>A0A2C8D2A0_FUSOX</name>
<dbReference type="GO" id="GO:0005739">
    <property type="term" value="C:mitochondrion"/>
    <property type="evidence" value="ECO:0007669"/>
    <property type="project" value="UniProtKB-ARBA"/>
</dbReference>
<accession>A0A2C8D2A0</accession>
<dbReference type="InterPro" id="IPR004860">
    <property type="entry name" value="LAGLIDADG_dom"/>
</dbReference>
<dbReference type="InterPro" id="IPR051289">
    <property type="entry name" value="LAGLIDADG_Endonuclease"/>
</dbReference>
<keyword evidence="3" id="KW-0540">Nuclease</keyword>
<dbReference type="GO" id="GO:0004519">
    <property type="term" value="F:endonuclease activity"/>
    <property type="evidence" value="ECO:0007669"/>
    <property type="project" value="UniProtKB-KW"/>
</dbReference>
<evidence type="ECO:0000313" key="3">
    <source>
        <dbReference type="EMBL" id="SNU77507.1"/>
    </source>
</evidence>
<dbReference type="EMBL" id="LT906329">
    <property type="protein sequence ID" value="SNU77507.1"/>
    <property type="molecule type" value="Genomic_DNA"/>
</dbReference>
<dbReference type="AlphaFoldDB" id="A0A2C8D2A0"/>
<organism evidence="3">
    <name type="scientific">Fusarium oxysporum f. sp. melonis</name>
    <dbReference type="NCBI Taxonomy" id="61369"/>
    <lineage>
        <taxon>Eukaryota</taxon>
        <taxon>Fungi</taxon>
        <taxon>Dikarya</taxon>
        <taxon>Ascomycota</taxon>
        <taxon>Pezizomycotina</taxon>
        <taxon>Sordariomycetes</taxon>
        <taxon>Hypocreomycetidae</taxon>
        <taxon>Hypocreales</taxon>
        <taxon>Nectriaceae</taxon>
        <taxon>Fusarium</taxon>
        <taxon>Fusarium oxysporum species complex</taxon>
    </lineage>
</organism>
<keyword evidence="3" id="KW-0378">Hydrolase</keyword>
<protein>
    <submittedName>
        <fullName evidence="3">LAGLIDADG endonuclease</fullName>
    </submittedName>
</protein>
<gene>
    <name evidence="3" type="primary">orf309</name>
</gene>
<proteinExistence type="predicted"/>
<keyword evidence="3" id="KW-0496">Mitochondrion</keyword>
<dbReference type="EMBL" id="LT906328">
    <property type="protein sequence ID" value="SNU77488.1"/>
    <property type="molecule type" value="Genomic_DNA"/>
</dbReference>
<dbReference type="InterPro" id="IPR027434">
    <property type="entry name" value="Homing_endonucl"/>
</dbReference>
<geneLocation type="mitochondrion" evidence="3"/>
<dbReference type="EMBL" id="LT906330">
    <property type="protein sequence ID" value="SNU77526.1"/>
    <property type="molecule type" value="Genomic_DNA"/>
</dbReference>